<dbReference type="EMBL" id="CAMXCT030006445">
    <property type="protein sequence ID" value="CAL4801921.1"/>
    <property type="molecule type" value="Genomic_DNA"/>
</dbReference>
<dbReference type="EMBL" id="CAMXCT020006445">
    <property type="protein sequence ID" value="CAL1167984.1"/>
    <property type="molecule type" value="Genomic_DNA"/>
</dbReference>
<evidence type="ECO:0000313" key="2">
    <source>
        <dbReference type="EMBL" id="CAI4014609.1"/>
    </source>
</evidence>
<comment type="caution">
    <text evidence="2">The sequence shown here is derived from an EMBL/GenBank/DDBJ whole genome shotgun (WGS) entry which is preliminary data.</text>
</comment>
<dbReference type="EMBL" id="CAMXCT010006445">
    <property type="protein sequence ID" value="CAI4014609.1"/>
    <property type="molecule type" value="Genomic_DNA"/>
</dbReference>
<name>A0A9P1GKZ9_9DINO</name>
<feature type="compositionally biased region" description="Basic and acidic residues" evidence="1">
    <location>
        <begin position="113"/>
        <end position="137"/>
    </location>
</feature>
<keyword evidence="4" id="KW-1185">Reference proteome</keyword>
<sequence>MSCCGNHVLLLGTWQLTSEVLRVDLRLSPVGQYPELSQLLHSMCRFGGTPHFDAKDVETLCKQVEGLLSQKGPSAMEKSETRPQGTKRKAQEVPERPKRGRPSGQGKNSKRKKAEEEFSPSKKKKAEDSDSDAKTEVASDACSWGAKTPATKAAAKKKKEDDSSGPSEGDASNSQQQTDRTDSIWHWPAPSAVAASERDVRDDFDPTKGLRGILETLRSKVFFEALLTRFVDPSSNLKMTPAQINSYARLMALCCHDGLLADADSESWRTAQKAVLTSTKELEEIHRCVRDPLLSWFRKMPKIAQLQQTALGCAAGLRWVQHVVLSDRLPQQQLLTRLAQQLGSAGG</sequence>
<feature type="compositionally biased region" description="Polar residues" evidence="1">
    <location>
        <begin position="164"/>
        <end position="178"/>
    </location>
</feature>
<accession>A0A9P1GKZ9</accession>
<dbReference type="AlphaFoldDB" id="A0A9P1GKZ9"/>
<evidence type="ECO:0000313" key="3">
    <source>
        <dbReference type="EMBL" id="CAL4801921.1"/>
    </source>
</evidence>
<proteinExistence type="predicted"/>
<gene>
    <name evidence="2" type="ORF">C1SCF055_LOCUS39501</name>
</gene>
<dbReference type="Proteomes" id="UP001152797">
    <property type="component" value="Unassembled WGS sequence"/>
</dbReference>
<evidence type="ECO:0000256" key="1">
    <source>
        <dbReference type="SAM" id="MobiDB-lite"/>
    </source>
</evidence>
<reference evidence="2" key="1">
    <citation type="submission" date="2022-10" db="EMBL/GenBank/DDBJ databases">
        <authorList>
            <person name="Chen Y."/>
            <person name="Dougan E. K."/>
            <person name="Chan C."/>
            <person name="Rhodes N."/>
            <person name="Thang M."/>
        </authorList>
    </citation>
    <scope>NUCLEOTIDE SEQUENCE</scope>
</reference>
<reference evidence="3 4" key="2">
    <citation type="submission" date="2024-05" db="EMBL/GenBank/DDBJ databases">
        <authorList>
            <person name="Chen Y."/>
            <person name="Shah S."/>
            <person name="Dougan E. K."/>
            <person name="Thang M."/>
            <person name="Chan C."/>
        </authorList>
    </citation>
    <scope>NUCLEOTIDE SEQUENCE [LARGE SCALE GENOMIC DNA]</scope>
</reference>
<feature type="region of interest" description="Disordered" evidence="1">
    <location>
        <begin position="71"/>
        <end position="185"/>
    </location>
</feature>
<protein>
    <submittedName>
        <fullName evidence="2">Uncharacterized protein</fullName>
    </submittedName>
</protein>
<evidence type="ECO:0000313" key="4">
    <source>
        <dbReference type="Proteomes" id="UP001152797"/>
    </source>
</evidence>
<organism evidence="2">
    <name type="scientific">Cladocopium goreaui</name>
    <dbReference type="NCBI Taxonomy" id="2562237"/>
    <lineage>
        <taxon>Eukaryota</taxon>
        <taxon>Sar</taxon>
        <taxon>Alveolata</taxon>
        <taxon>Dinophyceae</taxon>
        <taxon>Suessiales</taxon>
        <taxon>Symbiodiniaceae</taxon>
        <taxon>Cladocopium</taxon>
    </lineage>
</organism>